<dbReference type="PROSITE" id="PS50943">
    <property type="entry name" value="HTH_CROC1"/>
    <property type="match status" value="1"/>
</dbReference>
<reference evidence="2 3" key="1">
    <citation type="submission" date="2012-04" db="EMBL/GenBank/DDBJ databases">
        <authorList>
            <person name="Genoscope - CEA"/>
        </authorList>
    </citation>
    <scope>NUCLEOTIDE SEQUENCE [LARGE SCALE GENOMIC DNA]</scope>
    <source>
        <strain evidence="2 3">9701</strain>
    </source>
</reference>
<dbReference type="HOGENOM" id="CLU_3100841_0_0_3"/>
<sequence length="51" mass="5348">MSANNMKQADLVGKIGSKGVVSEIVNGKRSISKAQGKILGEIFNVSPSVFI</sequence>
<dbReference type="Gene3D" id="1.10.260.40">
    <property type="entry name" value="lambda repressor-like DNA-binding domains"/>
    <property type="match status" value="1"/>
</dbReference>
<dbReference type="SUPFAM" id="SSF47413">
    <property type="entry name" value="lambda repressor-like DNA-binding domains"/>
    <property type="match status" value="1"/>
</dbReference>
<organism evidence="2 3">
    <name type="scientific">Microcystis aeruginosa PCC 9701</name>
    <dbReference type="NCBI Taxonomy" id="721123"/>
    <lineage>
        <taxon>Bacteria</taxon>
        <taxon>Bacillati</taxon>
        <taxon>Cyanobacteriota</taxon>
        <taxon>Cyanophyceae</taxon>
        <taxon>Oscillatoriophycideae</taxon>
        <taxon>Chroococcales</taxon>
        <taxon>Microcystaceae</taxon>
        <taxon>Microcystis</taxon>
    </lineage>
</organism>
<accession>I4IN38</accession>
<evidence type="ECO:0000259" key="1">
    <source>
        <dbReference type="PROSITE" id="PS50943"/>
    </source>
</evidence>
<name>I4IN38_MICAE</name>
<evidence type="ECO:0000313" key="3">
    <source>
        <dbReference type="Proteomes" id="UP000004047"/>
    </source>
</evidence>
<dbReference type="AlphaFoldDB" id="I4IN38"/>
<gene>
    <name evidence="2" type="ORF">MICAK_1870008</name>
</gene>
<dbReference type="InterPro" id="IPR010982">
    <property type="entry name" value="Lambda_DNA-bd_dom_sf"/>
</dbReference>
<dbReference type="InterPro" id="IPR001387">
    <property type="entry name" value="Cro/C1-type_HTH"/>
</dbReference>
<comment type="caution">
    <text evidence="2">The sequence shown here is derived from an EMBL/GenBank/DDBJ whole genome shotgun (WGS) entry which is preliminary data.</text>
</comment>
<proteinExistence type="predicted"/>
<evidence type="ECO:0000313" key="2">
    <source>
        <dbReference type="EMBL" id="CCI35712.1"/>
    </source>
</evidence>
<dbReference type="CDD" id="cd00093">
    <property type="entry name" value="HTH_XRE"/>
    <property type="match status" value="1"/>
</dbReference>
<protein>
    <recommendedName>
        <fullName evidence="1">HTH cro/C1-type domain-containing protein</fullName>
    </recommendedName>
</protein>
<dbReference type="EMBL" id="CAIQ01000098">
    <property type="protein sequence ID" value="CCI35712.1"/>
    <property type="molecule type" value="Genomic_DNA"/>
</dbReference>
<feature type="domain" description="HTH cro/C1-type" evidence="1">
    <location>
        <begin position="3"/>
        <end position="50"/>
    </location>
</feature>
<dbReference type="GO" id="GO:0003677">
    <property type="term" value="F:DNA binding"/>
    <property type="evidence" value="ECO:0007669"/>
    <property type="project" value="InterPro"/>
</dbReference>
<dbReference type="Proteomes" id="UP000004047">
    <property type="component" value="Unassembled WGS sequence"/>
</dbReference>